<dbReference type="AlphaFoldDB" id="A0A1D1VFZ8"/>
<comment type="caution">
    <text evidence="1">The sequence shown here is derived from an EMBL/GenBank/DDBJ whole genome shotgun (WGS) entry which is preliminary data.</text>
</comment>
<name>A0A1D1VFZ8_RAMVA</name>
<accession>A0A1D1VFZ8</accession>
<dbReference type="Proteomes" id="UP000186922">
    <property type="component" value="Unassembled WGS sequence"/>
</dbReference>
<reference evidence="1 2" key="1">
    <citation type="journal article" date="2016" name="Nat. Commun.">
        <title>Extremotolerant tardigrade genome and improved radiotolerance of human cultured cells by tardigrade-unique protein.</title>
        <authorList>
            <person name="Hashimoto T."/>
            <person name="Horikawa D.D."/>
            <person name="Saito Y."/>
            <person name="Kuwahara H."/>
            <person name="Kozuka-Hata H."/>
            <person name="Shin-I T."/>
            <person name="Minakuchi Y."/>
            <person name="Ohishi K."/>
            <person name="Motoyama A."/>
            <person name="Aizu T."/>
            <person name="Enomoto A."/>
            <person name="Kondo K."/>
            <person name="Tanaka S."/>
            <person name="Hara Y."/>
            <person name="Koshikawa S."/>
            <person name="Sagara H."/>
            <person name="Miura T."/>
            <person name="Yokobori S."/>
            <person name="Miyagawa K."/>
            <person name="Suzuki Y."/>
            <person name="Kubo T."/>
            <person name="Oyama M."/>
            <person name="Kohara Y."/>
            <person name="Fujiyama A."/>
            <person name="Arakawa K."/>
            <person name="Katayama T."/>
            <person name="Toyoda A."/>
            <person name="Kunieda T."/>
        </authorList>
    </citation>
    <scope>NUCLEOTIDE SEQUENCE [LARGE SCALE GENOMIC DNA]</scope>
    <source>
        <strain evidence="1 2">YOKOZUNA-1</strain>
    </source>
</reference>
<evidence type="ECO:0000313" key="1">
    <source>
        <dbReference type="EMBL" id="GAV00565.1"/>
    </source>
</evidence>
<dbReference type="EMBL" id="BDGG01000006">
    <property type="protein sequence ID" value="GAV00565.1"/>
    <property type="molecule type" value="Genomic_DNA"/>
</dbReference>
<keyword evidence="2" id="KW-1185">Reference proteome</keyword>
<protein>
    <submittedName>
        <fullName evidence="1">Uncharacterized protein</fullName>
    </submittedName>
</protein>
<evidence type="ECO:0000313" key="2">
    <source>
        <dbReference type="Proteomes" id="UP000186922"/>
    </source>
</evidence>
<gene>
    <name evidence="1" type="primary">RvY_11392-1</name>
    <name evidence="1" type="synonym">RvY_11392.1</name>
    <name evidence="1" type="ORF">RvY_11392</name>
</gene>
<proteinExistence type="predicted"/>
<sequence length="72" mass="8032">MITIFQHGRSSVVVQFSTSQLGMQQNLIEFHAMGINTDSTTRKFHDISALPLMNVPAFKPGDSRDDVSSMFD</sequence>
<organism evidence="1 2">
    <name type="scientific">Ramazzottius varieornatus</name>
    <name type="common">Water bear</name>
    <name type="synonym">Tardigrade</name>
    <dbReference type="NCBI Taxonomy" id="947166"/>
    <lineage>
        <taxon>Eukaryota</taxon>
        <taxon>Metazoa</taxon>
        <taxon>Ecdysozoa</taxon>
        <taxon>Tardigrada</taxon>
        <taxon>Eutardigrada</taxon>
        <taxon>Parachela</taxon>
        <taxon>Hypsibioidea</taxon>
        <taxon>Ramazzottiidae</taxon>
        <taxon>Ramazzottius</taxon>
    </lineage>
</organism>